<dbReference type="Pfam" id="PF04082">
    <property type="entry name" value="Fungal_trans"/>
    <property type="match status" value="1"/>
</dbReference>
<keyword evidence="4" id="KW-0804">Transcription</keyword>
<dbReference type="GO" id="GO:0000981">
    <property type="term" value="F:DNA-binding transcription factor activity, RNA polymerase II-specific"/>
    <property type="evidence" value="ECO:0007669"/>
    <property type="project" value="InterPro"/>
</dbReference>
<name>A0AAD5W3G9_9AGAR</name>
<feature type="compositionally biased region" description="Low complexity" evidence="7">
    <location>
        <begin position="158"/>
        <end position="172"/>
    </location>
</feature>
<dbReference type="EMBL" id="JANIEX010000028">
    <property type="protein sequence ID" value="KAJ3575737.1"/>
    <property type="molecule type" value="Genomic_DNA"/>
</dbReference>
<dbReference type="GO" id="GO:0008270">
    <property type="term" value="F:zinc ion binding"/>
    <property type="evidence" value="ECO:0007669"/>
    <property type="project" value="UniProtKB-KW"/>
</dbReference>
<dbReference type="InterPro" id="IPR036236">
    <property type="entry name" value="Znf_C2H2_sf"/>
</dbReference>
<keyword evidence="2" id="KW-0862">Zinc</keyword>
<feature type="region of interest" description="Disordered" evidence="7">
    <location>
        <begin position="158"/>
        <end position="196"/>
    </location>
</feature>
<dbReference type="GO" id="GO:0006351">
    <property type="term" value="P:DNA-templated transcription"/>
    <property type="evidence" value="ECO:0007669"/>
    <property type="project" value="InterPro"/>
</dbReference>
<dbReference type="Gene3D" id="3.30.160.60">
    <property type="entry name" value="Classic Zinc Finger"/>
    <property type="match status" value="2"/>
</dbReference>
<accession>A0AAD5W3G9</accession>
<evidence type="ECO:0000259" key="9">
    <source>
        <dbReference type="PROSITE" id="PS50157"/>
    </source>
</evidence>
<keyword evidence="3" id="KW-0805">Transcription regulation</keyword>
<dbReference type="CDD" id="cd00067">
    <property type="entry name" value="GAL4"/>
    <property type="match status" value="1"/>
</dbReference>
<dbReference type="CDD" id="cd12148">
    <property type="entry name" value="fungal_TF_MHR"/>
    <property type="match status" value="1"/>
</dbReference>
<dbReference type="InterPro" id="IPR007219">
    <property type="entry name" value="XnlR_reg_dom"/>
</dbReference>
<reference evidence="10" key="1">
    <citation type="submission" date="2022-07" db="EMBL/GenBank/DDBJ databases">
        <title>Genome Sequence of Leucocoprinus birnbaumii.</title>
        <authorList>
            <person name="Buettner E."/>
        </authorList>
    </citation>
    <scope>NUCLEOTIDE SEQUENCE</scope>
    <source>
        <strain evidence="10">VT141</strain>
    </source>
</reference>
<keyword evidence="11" id="KW-1185">Reference proteome</keyword>
<feature type="region of interest" description="Disordered" evidence="7">
    <location>
        <begin position="320"/>
        <end position="357"/>
    </location>
</feature>
<dbReference type="SMART" id="SM00355">
    <property type="entry name" value="ZnF_C2H2"/>
    <property type="match status" value="2"/>
</dbReference>
<sequence>MAAPIMSAMPPVRHSIDLKANGEVSRMRNHKGNMPSLPQTKYCSLCPAKFTRTTHLNRHLRSHTNERLHRCNTCSAEFTRSDLLTRHKRTCGDSRNANKSRRKSCQACAESKVKCNLQYPCSKCSSRGRECVFINDPETSRNKRIAAKKAAAAKAVAEASSPTSTSSQAMSSPPYPSLFVPTNSTPSPTLSLDGQLLPTLDLPGLSTSSSSSIASTRSSPRSDLFEPRGDFAQSFDVAAFDSLGLDSHLGRLFPGTSSAFENFGLDQSMSSSSPPSAPMQDLSAWLDGGDGFSKFGPGDIFSFPPSIRLEGQIFSSDYAPLPPSTPLRTPPSQPSSTIDSSRASFDSSGMASPREPSPEDLEHYLYLFFSAFGTQIPIIHPSTWNPEGKPQILIRAMQACGALFVKTKTAMNFINNTLVATRDTLILEFSNSSSDLSQQMYIIVAAVLLQTIGLFHQKSDQRVSSNVYHGMLVMMIRRIGLINRISSWTPPDLSDASMLEKAWKDWAQYETVKRALLVSYLHDCCHCLYFSMSPSFQTNEIDICLPCDDGLWVAGSATQWLQTAKSPSQYGHGLARLSGFNMQRALAILSEPQPTVTPPALNPFAHFILIHTILRNLYTSYARDHADAPSPNDSSNIKGVTFSTQFSLHTWLQMWMNSPDAIRYDNSREEPPFMYNALPFYWLAQVSLMALQDEDVKPMDRKTESRYRLMKEWLDRIKSHLRGGTQIPTQLWDELMKVRLQLRLRPDQGKGEHPGGLTAFLQTA</sequence>
<dbReference type="PROSITE" id="PS50048">
    <property type="entry name" value="ZN2_CY6_FUNGAL_2"/>
    <property type="match status" value="1"/>
</dbReference>
<feature type="compositionally biased region" description="Low complexity" evidence="7">
    <location>
        <begin position="206"/>
        <end position="222"/>
    </location>
</feature>
<dbReference type="SUPFAM" id="SSF57701">
    <property type="entry name" value="Zn2/Cys6 DNA-binding domain"/>
    <property type="match status" value="1"/>
</dbReference>
<feature type="compositionally biased region" description="Pro residues" evidence="7">
    <location>
        <begin position="320"/>
        <end position="333"/>
    </location>
</feature>
<dbReference type="Proteomes" id="UP001213000">
    <property type="component" value="Unassembled WGS sequence"/>
</dbReference>
<evidence type="ECO:0000313" key="10">
    <source>
        <dbReference type="EMBL" id="KAJ3575737.1"/>
    </source>
</evidence>
<dbReference type="PROSITE" id="PS00463">
    <property type="entry name" value="ZN2_CY6_FUNGAL_1"/>
    <property type="match status" value="1"/>
</dbReference>
<organism evidence="10 11">
    <name type="scientific">Leucocoprinus birnbaumii</name>
    <dbReference type="NCBI Taxonomy" id="56174"/>
    <lineage>
        <taxon>Eukaryota</taxon>
        <taxon>Fungi</taxon>
        <taxon>Dikarya</taxon>
        <taxon>Basidiomycota</taxon>
        <taxon>Agaricomycotina</taxon>
        <taxon>Agaricomycetes</taxon>
        <taxon>Agaricomycetidae</taxon>
        <taxon>Agaricales</taxon>
        <taxon>Agaricineae</taxon>
        <taxon>Agaricaceae</taxon>
        <taxon>Leucocoprinus</taxon>
    </lineage>
</organism>
<dbReference type="GO" id="GO:0003677">
    <property type="term" value="F:DNA binding"/>
    <property type="evidence" value="ECO:0007669"/>
    <property type="project" value="InterPro"/>
</dbReference>
<dbReference type="SUPFAM" id="SSF57667">
    <property type="entry name" value="beta-beta-alpha zinc fingers"/>
    <property type="match status" value="1"/>
</dbReference>
<keyword evidence="6" id="KW-0863">Zinc-finger</keyword>
<feature type="compositionally biased region" description="Polar residues" evidence="7">
    <location>
        <begin position="338"/>
        <end position="350"/>
    </location>
</feature>
<feature type="domain" description="C2H2-type" evidence="9">
    <location>
        <begin position="69"/>
        <end position="96"/>
    </location>
</feature>
<dbReference type="PROSITE" id="PS50157">
    <property type="entry name" value="ZINC_FINGER_C2H2_2"/>
    <property type="match status" value="2"/>
</dbReference>
<evidence type="ECO:0000313" key="11">
    <source>
        <dbReference type="Proteomes" id="UP001213000"/>
    </source>
</evidence>
<dbReference type="InterPro" id="IPR013087">
    <property type="entry name" value="Znf_C2H2_type"/>
</dbReference>
<dbReference type="AlphaFoldDB" id="A0AAD5W3G9"/>
<evidence type="ECO:0000256" key="5">
    <source>
        <dbReference type="ARBA" id="ARBA00023242"/>
    </source>
</evidence>
<feature type="domain" description="C2H2-type" evidence="9">
    <location>
        <begin position="41"/>
        <end position="68"/>
    </location>
</feature>
<dbReference type="Pfam" id="PF00172">
    <property type="entry name" value="Zn_clus"/>
    <property type="match status" value="1"/>
</dbReference>
<dbReference type="PROSITE" id="PS00028">
    <property type="entry name" value="ZINC_FINGER_C2H2_1"/>
    <property type="match status" value="1"/>
</dbReference>
<evidence type="ECO:0000256" key="2">
    <source>
        <dbReference type="ARBA" id="ARBA00022833"/>
    </source>
</evidence>
<dbReference type="SMART" id="SM00066">
    <property type="entry name" value="GAL4"/>
    <property type="match status" value="1"/>
</dbReference>
<dbReference type="InterPro" id="IPR001138">
    <property type="entry name" value="Zn2Cys6_DnaBD"/>
</dbReference>
<comment type="caution">
    <text evidence="10">The sequence shown here is derived from an EMBL/GenBank/DDBJ whole genome shotgun (WGS) entry which is preliminary data.</text>
</comment>
<feature type="region of interest" description="Disordered" evidence="7">
    <location>
        <begin position="206"/>
        <end position="225"/>
    </location>
</feature>
<evidence type="ECO:0000256" key="7">
    <source>
        <dbReference type="SAM" id="MobiDB-lite"/>
    </source>
</evidence>
<keyword evidence="1" id="KW-0479">Metal-binding</keyword>
<evidence type="ECO:0000256" key="3">
    <source>
        <dbReference type="ARBA" id="ARBA00023015"/>
    </source>
</evidence>
<feature type="compositionally biased region" description="Polar residues" evidence="7">
    <location>
        <begin position="180"/>
        <end position="189"/>
    </location>
</feature>
<dbReference type="PANTHER" id="PTHR47660">
    <property type="entry name" value="TRANSCRIPTION FACTOR WITH C2H2 AND ZN(2)-CYS(6) DNA BINDING DOMAIN (EUROFUNG)-RELATED-RELATED"/>
    <property type="match status" value="1"/>
</dbReference>
<dbReference type="Gene3D" id="4.10.240.10">
    <property type="entry name" value="Zn(2)-C6 fungal-type DNA-binding domain"/>
    <property type="match status" value="1"/>
</dbReference>
<keyword evidence="5" id="KW-0539">Nucleus</keyword>
<evidence type="ECO:0000256" key="6">
    <source>
        <dbReference type="PROSITE-ProRule" id="PRU00042"/>
    </source>
</evidence>
<evidence type="ECO:0000259" key="8">
    <source>
        <dbReference type="PROSITE" id="PS50048"/>
    </source>
</evidence>
<evidence type="ECO:0000256" key="4">
    <source>
        <dbReference type="ARBA" id="ARBA00023163"/>
    </source>
</evidence>
<dbReference type="InterPro" id="IPR036864">
    <property type="entry name" value="Zn2-C6_fun-type_DNA-bd_sf"/>
</dbReference>
<feature type="domain" description="Zn(2)-C6 fungal-type" evidence="8">
    <location>
        <begin position="104"/>
        <end position="133"/>
    </location>
</feature>
<protein>
    <submittedName>
        <fullName evidence="10">Uncharacterized protein</fullName>
    </submittedName>
</protein>
<dbReference type="PANTHER" id="PTHR47660:SF2">
    <property type="entry name" value="TRANSCRIPTION FACTOR WITH C2H2 AND ZN(2)-CYS(6) DNA BINDING DOMAIN (EUROFUNG)"/>
    <property type="match status" value="1"/>
</dbReference>
<evidence type="ECO:0000256" key="1">
    <source>
        <dbReference type="ARBA" id="ARBA00022723"/>
    </source>
</evidence>
<proteinExistence type="predicted"/>
<gene>
    <name evidence="10" type="ORF">NP233_g905</name>
</gene>